<evidence type="ECO:0000256" key="4">
    <source>
        <dbReference type="ARBA" id="ARBA00023004"/>
    </source>
</evidence>
<keyword evidence="2" id="KW-0223">Dioxygenase</keyword>
<dbReference type="InterPro" id="IPR019791">
    <property type="entry name" value="Haem_peroxidase_animal"/>
</dbReference>
<dbReference type="PRINTS" id="PR00457">
    <property type="entry name" value="ANPEROXIDASE"/>
</dbReference>
<sequence>MNGLSSGRGQSKITMEQLDESLKATKSPAEIQKNAEFHGDKLIADKQPKLSGIVSDLWKVLTPQNAPEVFKVGFKALSGQGLDIKSGAALVGSLSNDSAERAKLIQGGVRDKYEKMLHPPLTYLGDAFQYRAPDGKFNSVLHPHLGQAGAPYAKTVPSKTHALGALPDPGDLFDKLMAREPKGRLSPSGLSSMLIYHATIIIHDIFRTNDSDKNISDSSSYLDLSPLYGYNTELQRKVRDDKFKLGLLKPDTFAEDRLLRQPPGVCIMLVMYNRYHNYAATQLKRINENGRFSVPTKFAKTKLLAVADSIDCIPDKQRDTEFDKAVEKYETAWSKWVSQGQKPLNNKDEAYQKAEKDMRSLLNKKGVVENIGKFEEAHDAAWNKLDDDLFNTARLITCGMYVNISIHDYLRALMGFHQFDTTFTLDPRVDIPKQENVSRGLGNQVTVEFNLLYRFHCAISLNDEKYLESFMVETMKEVAERAATKQGGASQSSSKSSGGVPDPKSLSMMQFAGLAAELSKESKKDPWLQEFGLKNSETQTFKRNTITGLFDDEKMIEQLRKSMNDPISQFGPKNVPRALKNVEIMGILQARKWEIGTLNDFRDFFSLGRHESFEAISKDVEIQDALRDLYDHPDKVELYPGIFCETLQGMNTDPGPSGLDSALWSAIFSDAITLVRSDRFYTVDWNTNSLTSWGMKEVTPDYDILKSSVFHRLLQRAFPEWFPYDSLRFFHPFYTLEQNATFAKQQNYAPTFSGFLNGQLDLQASEPKKPLKPLLLTKYEYIQAVLSTGADEIIHPAFTNSANLPEKIREALRPIKATSADKAGNDSLENTRMTKAYFSAQMRAVVEREVIKMSQNGKNAVFQVDATRDIAIPVVTRCIADFLGFGEQVKDIGNPKAKYSENEIYQHITNCQVFLAYNADETKLLKRRNAYKASMEFLLNLAKEGNILEASRWGVTRSLRGLFNQKPVSIRDQETGQMKALGLAAAQRILEQEKDSGKAAAILLLVALDVAYISVLAFTAVLDHLLHGAYTFAKSPGSDSPDWLDIQELALKDDEESDAKIQLKVLEAQRQSVKQPFIRKVCKDGVKINVDGDQVNFARGQIIICDIYEAMMALDPEQIKNTTKYCHLNYVSSLSTGILHFNPKDISLHGLTAMIKTMAQMKNLRRGHTSQGQVKKIQIDQTYEGYANFMAEGRMQMIASDAEKAPSRLEFLRDRKSKGEMDSKELDTFDADEKLLLQQIEDAPKIFNTKILNPKADTYLTAEWDEMIPFPTTWKVRFDGYGKSDYGGEGLPLLRPDPQPDSFPPFYQPQGPSHWGGKFADGVPDGTSANGAPKKTPADAEKPISQGCGVPVPVLHSAPEQLDSVLH</sequence>
<feature type="compositionally biased region" description="Low complexity" evidence="5">
    <location>
        <begin position="485"/>
        <end position="499"/>
    </location>
</feature>
<dbReference type="GO" id="GO:0051213">
    <property type="term" value="F:dioxygenase activity"/>
    <property type="evidence" value="ECO:0007669"/>
    <property type="project" value="UniProtKB-KW"/>
</dbReference>
<dbReference type="EMBL" id="CAJPDS010000006">
    <property type="protein sequence ID" value="CAF9907851.1"/>
    <property type="molecule type" value="Genomic_DNA"/>
</dbReference>
<dbReference type="GO" id="GO:0046872">
    <property type="term" value="F:metal ion binding"/>
    <property type="evidence" value="ECO:0007669"/>
    <property type="project" value="UniProtKB-KW"/>
</dbReference>
<dbReference type="InterPro" id="IPR037120">
    <property type="entry name" value="Haem_peroxidase_sf_animal"/>
</dbReference>
<evidence type="ECO:0000313" key="6">
    <source>
        <dbReference type="EMBL" id="CAF9907851.1"/>
    </source>
</evidence>
<dbReference type="InterPro" id="IPR010255">
    <property type="entry name" value="Haem_peroxidase_sf"/>
</dbReference>
<keyword evidence="4" id="KW-0408">Iron</keyword>
<dbReference type="PANTHER" id="PTHR11903">
    <property type="entry name" value="PROSTAGLANDIN G/H SYNTHASE"/>
    <property type="match status" value="1"/>
</dbReference>
<evidence type="ECO:0000256" key="2">
    <source>
        <dbReference type="ARBA" id="ARBA00022964"/>
    </source>
</evidence>
<feature type="region of interest" description="Disordered" evidence="5">
    <location>
        <begin position="482"/>
        <end position="502"/>
    </location>
</feature>
<evidence type="ECO:0000256" key="5">
    <source>
        <dbReference type="SAM" id="MobiDB-lite"/>
    </source>
</evidence>
<dbReference type="GO" id="GO:0006979">
    <property type="term" value="P:response to oxidative stress"/>
    <property type="evidence" value="ECO:0007669"/>
    <property type="project" value="InterPro"/>
</dbReference>
<dbReference type="Pfam" id="PF03098">
    <property type="entry name" value="An_peroxidase"/>
    <property type="match status" value="1"/>
</dbReference>
<reference evidence="6" key="1">
    <citation type="submission" date="2021-03" db="EMBL/GenBank/DDBJ databases">
        <authorList>
            <person name="Tagirdzhanova G."/>
        </authorList>
    </citation>
    <scope>NUCLEOTIDE SEQUENCE</scope>
</reference>
<feature type="region of interest" description="Disordered" evidence="5">
    <location>
        <begin position="1295"/>
        <end position="1367"/>
    </location>
</feature>
<evidence type="ECO:0000256" key="1">
    <source>
        <dbReference type="ARBA" id="ARBA00022723"/>
    </source>
</evidence>
<dbReference type="CDD" id="cd09817">
    <property type="entry name" value="linoleate_diol_synthase_like"/>
    <property type="match status" value="1"/>
</dbReference>
<keyword evidence="7" id="KW-1185">Reference proteome</keyword>
<gene>
    <name evidence="6" type="ORF">HETSPECPRED_007920</name>
</gene>
<dbReference type="GO" id="GO:0006631">
    <property type="term" value="P:fatty acid metabolic process"/>
    <property type="evidence" value="ECO:0007669"/>
    <property type="project" value="UniProtKB-ARBA"/>
</dbReference>
<keyword evidence="1" id="KW-0479">Metal-binding</keyword>
<dbReference type="Gene3D" id="1.10.640.10">
    <property type="entry name" value="Haem peroxidase domain superfamily, animal type"/>
    <property type="match status" value="1"/>
</dbReference>
<dbReference type="GO" id="GO:0004601">
    <property type="term" value="F:peroxidase activity"/>
    <property type="evidence" value="ECO:0007669"/>
    <property type="project" value="InterPro"/>
</dbReference>
<dbReference type="InterPro" id="IPR034812">
    <property type="entry name" value="Ppo-like_N"/>
</dbReference>
<dbReference type="SUPFAM" id="SSF48113">
    <property type="entry name" value="Heme-dependent peroxidases"/>
    <property type="match status" value="1"/>
</dbReference>
<dbReference type="OrthoDB" id="823504at2759"/>
<dbReference type="PANTHER" id="PTHR11903:SF13">
    <property type="entry name" value="LINOLEATE 10R-LIPOXYGENASE"/>
    <property type="match status" value="1"/>
</dbReference>
<evidence type="ECO:0000256" key="3">
    <source>
        <dbReference type="ARBA" id="ARBA00023002"/>
    </source>
</evidence>
<proteinExistence type="predicted"/>
<evidence type="ECO:0000313" key="7">
    <source>
        <dbReference type="Proteomes" id="UP000664521"/>
    </source>
</evidence>
<name>A0A8H3ES03_9LECA</name>
<evidence type="ECO:0008006" key="8">
    <source>
        <dbReference type="Google" id="ProtNLM"/>
    </source>
</evidence>
<organism evidence="6 7">
    <name type="scientific">Heterodermia speciosa</name>
    <dbReference type="NCBI Taxonomy" id="116794"/>
    <lineage>
        <taxon>Eukaryota</taxon>
        <taxon>Fungi</taxon>
        <taxon>Dikarya</taxon>
        <taxon>Ascomycota</taxon>
        <taxon>Pezizomycotina</taxon>
        <taxon>Lecanoromycetes</taxon>
        <taxon>OSLEUM clade</taxon>
        <taxon>Lecanoromycetidae</taxon>
        <taxon>Caliciales</taxon>
        <taxon>Physciaceae</taxon>
        <taxon>Heterodermia</taxon>
    </lineage>
</organism>
<dbReference type="GO" id="GO:0020037">
    <property type="term" value="F:heme binding"/>
    <property type="evidence" value="ECO:0007669"/>
    <property type="project" value="InterPro"/>
</dbReference>
<accession>A0A8H3ES03</accession>
<feature type="compositionally biased region" description="Pro residues" evidence="5">
    <location>
        <begin position="1295"/>
        <end position="1307"/>
    </location>
</feature>
<comment type="caution">
    <text evidence="6">The sequence shown here is derived from an EMBL/GenBank/DDBJ whole genome shotgun (WGS) entry which is preliminary data.</text>
</comment>
<protein>
    <recommendedName>
        <fullName evidence="8">Linoleate diol synthase</fullName>
    </recommendedName>
</protein>
<dbReference type="Proteomes" id="UP000664521">
    <property type="component" value="Unassembled WGS sequence"/>
</dbReference>
<dbReference type="InterPro" id="IPR050783">
    <property type="entry name" value="Oxylipin_biosynth_metab"/>
</dbReference>
<keyword evidence="3" id="KW-0560">Oxidoreductase</keyword>
<dbReference type="PROSITE" id="PS50292">
    <property type="entry name" value="PEROXIDASE_3"/>
    <property type="match status" value="1"/>
</dbReference>